<proteinExistence type="predicted"/>
<reference evidence="3 4" key="1">
    <citation type="journal article" date="2019" name="Commun. Biol.">
        <title>The bagworm genome reveals a unique fibroin gene that provides high tensile strength.</title>
        <authorList>
            <person name="Kono N."/>
            <person name="Nakamura H."/>
            <person name="Ohtoshi R."/>
            <person name="Tomita M."/>
            <person name="Numata K."/>
            <person name="Arakawa K."/>
        </authorList>
    </citation>
    <scope>NUCLEOTIDE SEQUENCE [LARGE SCALE GENOMIC DNA]</scope>
</reference>
<dbReference type="PANTHER" id="PTHR47644">
    <property type="entry name" value="AGAP008221-PA"/>
    <property type="match status" value="1"/>
</dbReference>
<dbReference type="PROSITE" id="PS50003">
    <property type="entry name" value="PH_DOMAIN"/>
    <property type="match status" value="1"/>
</dbReference>
<sequence length="507" mass="57457">MLSENEEYSVSSDGAENKVEERGVYAAPWWCGNWILLPEREVHWIRVAPAKTSERSHGDEATESETEFNKKYVALTHRLVHRRACIQMYRRQAESSFVFYERKNYELLTRSGLNLLLKAFGTFVFQYGHAAAGHQLLGRLFYVIGLQDKFLGLKGSLRQKLEEIFKLMLLLWCRQCQVNKLVAVEPCESDKTVVVRRGSEEFGFRIHGSKPVVVSAIEPDTPAETSGLEVGDIVIAVNGINVLDKSHSEVVKIAHAGSEILELEVARTCEAVASLAHEGSAAGLFAGYLWRAAPGRGQVRWTRRWFVLKRDNCLYYYKADTSIHPVGALMLINYQLTEEDAGRPHGFRLSRGGGTRLQLAADTAEAAARWCAVLTHAIEASNQIDNWLEVTMRNMKLPPSSIPRPDCFGYLMKLGSKWKSWAKRYCVLKDACLYFYNDGNSKSAFGMACLHGYRVQHCSAGGKKYAFEVTPTEPKQRHFYFHAESEMDKKRWMAALEYSIDRWMKAG</sequence>
<dbReference type="InterPro" id="IPR011993">
    <property type="entry name" value="PH-like_dom_sf"/>
</dbReference>
<dbReference type="InterPro" id="IPR001849">
    <property type="entry name" value="PH_domain"/>
</dbReference>
<dbReference type="EMBL" id="BGZK01000598">
    <property type="protein sequence ID" value="GBP52258.1"/>
    <property type="molecule type" value="Genomic_DNA"/>
</dbReference>
<dbReference type="SMART" id="SM00233">
    <property type="entry name" value="PH"/>
    <property type="match status" value="2"/>
</dbReference>
<feature type="domain" description="PH" evidence="1">
    <location>
        <begin position="282"/>
        <end position="501"/>
    </location>
</feature>
<name>A0A4C1WLF2_EUMVA</name>
<dbReference type="Pfam" id="PF00595">
    <property type="entry name" value="PDZ"/>
    <property type="match status" value="1"/>
</dbReference>
<protein>
    <submittedName>
        <fullName evidence="3">Uncharacterized protein</fullName>
    </submittedName>
</protein>
<evidence type="ECO:0000313" key="4">
    <source>
        <dbReference type="Proteomes" id="UP000299102"/>
    </source>
</evidence>
<evidence type="ECO:0000313" key="3">
    <source>
        <dbReference type="EMBL" id="GBP52258.1"/>
    </source>
</evidence>
<accession>A0A4C1WLF2</accession>
<evidence type="ECO:0000259" key="1">
    <source>
        <dbReference type="PROSITE" id="PS50003"/>
    </source>
</evidence>
<dbReference type="InterPro" id="IPR001478">
    <property type="entry name" value="PDZ"/>
</dbReference>
<dbReference type="PANTHER" id="PTHR47644:SF1">
    <property type="entry name" value="PDZ DOMAIN-CONTAINING PROTEIN"/>
    <property type="match status" value="1"/>
</dbReference>
<dbReference type="Gene3D" id="2.30.42.10">
    <property type="match status" value="1"/>
</dbReference>
<evidence type="ECO:0000259" key="2">
    <source>
        <dbReference type="PROSITE" id="PS50106"/>
    </source>
</evidence>
<dbReference type="OrthoDB" id="2157866at2759"/>
<feature type="domain" description="PDZ" evidence="2">
    <location>
        <begin position="192"/>
        <end position="269"/>
    </location>
</feature>
<dbReference type="InterPro" id="IPR036034">
    <property type="entry name" value="PDZ_sf"/>
</dbReference>
<dbReference type="Proteomes" id="UP000299102">
    <property type="component" value="Unassembled WGS sequence"/>
</dbReference>
<dbReference type="SUPFAM" id="SSF50729">
    <property type="entry name" value="PH domain-like"/>
    <property type="match status" value="2"/>
</dbReference>
<comment type="caution">
    <text evidence="3">The sequence shown here is derived from an EMBL/GenBank/DDBJ whole genome shotgun (WGS) entry which is preliminary data.</text>
</comment>
<keyword evidence="4" id="KW-1185">Reference proteome</keyword>
<gene>
    <name evidence="3" type="ORF">EVAR_83119_1</name>
</gene>
<organism evidence="3 4">
    <name type="scientific">Eumeta variegata</name>
    <name type="common">Bagworm moth</name>
    <name type="synonym">Eumeta japonica</name>
    <dbReference type="NCBI Taxonomy" id="151549"/>
    <lineage>
        <taxon>Eukaryota</taxon>
        <taxon>Metazoa</taxon>
        <taxon>Ecdysozoa</taxon>
        <taxon>Arthropoda</taxon>
        <taxon>Hexapoda</taxon>
        <taxon>Insecta</taxon>
        <taxon>Pterygota</taxon>
        <taxon>Neoptera</taxon>
        <taxon>Endopterygota</taxon>
        <taxon>Lepidoptera</taxon>
        <taxon>Glossata</taxon>
        <taxon>Ditrysia</taxon>
        <taxon>Tineoidea</taxon>
        <taxon>Psychidae</taxon>
        <taxon>Oiketicinae</taxon>
        <taxon>Eumeta</taxon>
    </lineage>
</organism>
<dbReference type="Pfam" id="PF00169">
    <property type="entry name" value="PH"/>
    <property type="match status" value="2"/>
</dbReference>
<dbReference type="STRING" id="151549.A0A4C1WLF2"/>
<dbReference type="SUPFAM" id="SSF50156">
    <property type="entry name" value="PDZ domain-like"/>
    <property type="match status" value="1"/>
</dbReference>
<dbReference type="SMART" id="SM00228">
    <property type="entry name" value="PDZ"/>
    <property type="match status" value="1"/>
</dbReference>
<dbReference type="PROSITE" id="PS50106">
    <property type="entry name" value="PDZ"/>
    <property type="match status" value="1"/>
</dbReference>
<dbReference type="Gene3D" id="2.30.29.30">
    <property type="entry name" value="Pleckstrin-homology domain (PH domain)/Phosphotyrosine-binding domain (PTB)"/>
    <property type="match status" value="2"/>
</dbReference>
<dbReference type="AlphaFoldDB" id="A0A4C1WLF2"/>